<dbReference type="GO" id="GO:0016747">
    <property type="term" value="F:acyltransferase activity, transferring groups other than amino-acyl groups"/>
    <property type="evidence" value="ECO:0007669"/>
    <property type="project" value="InterPro"/>
</dbReference>
<dbReference type="PROSITE" id="PS51186">
    <property type="entry name" value="GNAT"/>
    <property type="match status" value="1"/>
</dbReference>
<dbReference type="Gene3D" id="3.40.630.90">
    <property type="match status" value="1"/>
</dbReference>
<protein>
    <submittedName>
        <fullName evidence="2">GNAT family N-acetyltransferase</fullName>
        <ecNumber evidence="2">2.3.1.-</ecNumber>
    </submittedName>
</protein>
<dbReference type="InterPro" id="IPR016181">
    <property type="entry name" value="Acyl_CoA_acyltransferase"/>
</dbReference>
<keyword evidence="2" id="KW-0808">Transferase</keyword>
<dbReference type="PANTHER" id="PTHR47237">
    <property type="entry name" value="SLL0310 PROTEIN"/>
    <property type="match status" value="1"/>
</dbReference>
<dbReference type="InterPro" id="IPR052729">
    <property type="entry name" value="Acyl/Acetyltrans_Enzymes"/>
</dbReference>
<dbReference type="AlphaFoldDB" id="A0AAE3IVP2"/>
<keyword evidence="3" id="KW-1185">Reference proteome</keyword>
<evidence type="ECO:0000313" key="2">
    <source>
        <dbReference type="EMBL" id="MCV6822933.1"/>
    </source>
</evidence>
<evidence type="ECO:0000313" key="3">
    <source>
        <dbReference type="Proteomes" id="UP001208041"/>
    </source>
</evidence>
<dbReference type="Pfam" id="PF00583">
    <property type="entry name" value="Acetyltransf_1"/>
    <property type="match status" value="1"/>
</dbReference>
<sequence length="284" mass="30886">MTLNLSDVRFETAALDDVRQMIDWAADEGWNPGVDDAEAFWSTDKHGFFVARIAREMVAAVSVVNHDDHVAFLGLYLCRPEFRGQGIGFALWKHGLEHAGTRCIGLDGVLAQEANYETSGFVKHGSVLRLQGRIPGCSMEQARLVNAMHDGETVTRLDATATGYDRGQFLDQWVFNATPSRKTVVLETPGTLSGFATARACLEGIKVGPIVAKSTDDALVLLSAAASNFSSELVTVDIPSRQKALLEALEKMGFTSSFQTAHMFRGRAPHEGETYRAVASMECG</sequence>
<dbReference type="Gene3D" id="3.40.630.30">
    <property type="match status" value="1"/>
</dbReference>
<gene>
    <name evidence="2" type="ORF">OH136_00075</name>
</gene>
<dbReference type="Proteomes" id="UP001208041">
    <property type="component" value="Unassembled WGS sequence"/>
</dbReference>
<feature type="domain" description="N-acetyltransferase" evidence="1">
    <location>
        <begin position="8"/>
        <end position="144"/>
    </location>
</feature>
<dbReference type="SUPFAM" id="SSF55729">
    <property type="entry name" value="Acyl-CoA N-acyltransferases (Nat)"/>
    <property type="match status" value="1"/>
</dbReference>
<dbReference type="Pfam" id="PF18014">
    <property type="entry name" value="Acetyltransf_18"/>
    <property type="match status" value="1"/>
</dbReference>
<comment type="caution">
    <text evidence="2">The sequence shown here is derived from an EMBL/GenBank/DDBJ whole genome shotgun (WGS) entry which is preliminary data.</text>
</comment>
<evidence type="ECO:0000259" key="1">
    <source>
        <dbReference type="PROSITE" id="PS51186"/>
    </source>
</evidence>
<organism evidence="2 3">
    <name type="scientific">Halocynthiibacter halioticoli</name>
    <dbReference type="NCBI Taxonomy" id="2986804"/>
    <lineage>
        <taxon>Bacteria</taxon>
        <taxon>Pseudomonadati</taxon>
        <taxon>Pseudomonadota</taxon>
        <taxon>Alphaproteobacteria</taxon>
        <taxon>Rhodobacterales</taxon>
        <taxon>Paracoccaceae</taxon>
        <taxon>Halocynthiibacter</taxon>
    </lineage>
</organism>
<dbReference type="EMBL" id="JAOYFC010000001">
    <property type="protein sequence ID" value="MCV6822933.1"/>
    <property type="molecule type" value="Genomic_DNA"/>
</dbReference>
<name>A0AAE3IVP2_9RHOB</name>
<keyword evidence="2" id="KW-0012">Acyltransferase</keyword>
<reference evidence="2" key="1">
    <citation type="submission" date="2022-10" db="EMBL/GenBank/DDBJ databases">
        <authorList>
            <person name="Yue Y."/>
        </authorList>
    </citation>
    <scope>NUCLEOTIDE SEQUENCE</scope>
    <source>
        <strain evidence="2">Z654</strain>
    </source>
</reference>
<dbReference type="RefSeq" id="WP_263951761.1">
    <property type="nucleotide sequence ID" value="NZ_JAOYFC010000001.1"/>
</dbReference>
<dbReference type="InterPro" id="IPR041496">
    <property type="entry name" value="YitH/HolE_GNAT"/>
</dbReference>
<accession>A0AAE3IVP2</accession>
<dbReference type="CDD" id="cd04301">
    <property type="entry name" value="NAT_SF"/>
    <property type="match status" value="1"/>
</dbReference>
<dbReference type="InterPro" id="IPR000182">
    <property type="entry name" value="GNAT_dom"/>
</dbReference>
<dbReference type="PANTHER" id="PTHR47237:SF1">
    <property type="entry name" value="SLL0310 PROTEIN"/>
    <property type="match status" value="1"/>
</dbReference>
<dbReference type="EC" id="2.3.1.-" evidence="2"/>
<proteinExistence type="predicted"/>